<evidence type="ECO:0000256" key="2">
    <source>
        <dbReference type="ARBA" id="ARBA00022695"/>
    </source>
</evidence>
<proteinExistence type="predicted"/>
<comment type="caution">
    <text evidence="4">The sequence shown here is derived from an EMBL/GenBank/DDBJ whole genome shotgun (WGS) entry which is preliminary data.</text>
</comment>
<dbReference type="PANTHER" id="PTHR43793:SF1">
    <property type="entry name" value="FAD SYNTHASE"/>
    <property type="match status" value="1"/>
</dbReference>
<dbReference type="Gene3D" id="3.40.50.620">
    <property type="entry name" value="HUPs"/>
    <property type="match status" value="1"/>
</dbReference>
<dbReference type="InterPro" id="IPR004821">
    <property type="entry name" value="Cyt_trans-like"/>
</dbReference>
<keyword evidence="5" id="KW-1185">Reference proteome</keyword>
<dbReference type="Proteomes" id="UP001165060">
    <property type="component" value="Unassembled WGS sequence"/>
</dbReference>
<dbReference type="PANTHER" id="PTHR43793">
    <property type="entry name" value="FAD SYNTHASE"/>
    <property type="match status" value="1"/>
</dbReference>
<dbReference type="NCBIfam" id="TIGR00125">
    <property type="entry name" value="cyt_tran_rel"/>
    <property type="match status" value="1"/>
</dbReference>
<feature type="non-terminal residue" evidence="4">
    <location>
        <position position="1"/>
    </location>
</feature>
<dbReference type="Pfam" id="PF01467">
    <property type="entry name" value="CTP_transf_like"/>
    <property type="match status" value="1"/>
</dbReference>
<evidence type="ECO:0000313" key="5">
    <source>
        <dbReference type="Proteomes" id="UP001165060"/>
    </source>
</evidence>
<feature type="domain" description="Cytidyltransferase-like" evidence="3">
    <location>
        <begin position="14"/>
        <end position="89"/>
    </location>
</feature>
<dbReference type="EMBL" id="BRYB01005145">
    <property type="protein sequence ID" value="GMI20948.1"/>
    <property type="molecule type" value="Genomic_DNA"/>
</dbReference>
<dbReference type="SUPFAM" id="SSF52374">
    <property type="entry name" value="Nucleotidylyl transferase"/>
    <property type="match status" value="1"/>
</dbReference>
<evidence type="ECO:0000256" key="1">
    <source>
        <dbReference type="ARBA" id="ARBA00022679"/>
    </source>
</evidence>
<organism evidence="4 5">
    <name type="scientific">Tetraparma gracilis</name>
    <dbReference type="NCBI Taxonomy" id="2962635"/>
    <lineage>
        <taxon>Eukaryota</taxon>
        <taxon>Sar</taxon>
        <taxon>Stramenopiles</taxon>
        <taxon>Ochrophyta</taxon>
        <taxon>Bolidophyceae</taxon>
        <taxon>Parmales</taxon>
        <taxon>Triparmaceae</taxon>
        <taxon>Tetraparma</taxon>
    </lineage>
</organism>
<gene>
    <name evidence="4" type="ORF">TeGR_g7515</name>
</gene>
<keyword evidence="1" id="KW-0808">Transferase</keyword>
<evidence type="ECO:0000313" key="4">
    <source>
        <dbReference type="EMBL" id="GMI20948.1"/>
    </source>
</evidence>
<sequence>SSPPPPPSECRVFVSGCYDILHAGHLEFFSQARALGTHLTVSFASTQVLMAHKGRPPSLPDEHKLELISALQMVDAVVVGTDCATLGLDFLAHFRAPGCQPPHLLVATTDDRYAAIKRELCESVGARYVVLPKTPPKFAPVSTTSILQRIQASIQAPAAVPLRVDFAGGWLDVPRFSRAGGFIVNCAVTPLVALHSWPYHLSGGLGGSGAHALLTGTGGRRGAVQAELDLGVGWQDPAVIEETGLCVWRSGNEPALEVKLEAAELLGGRMGIFWTGAPHDTPGTAKKPKDLDKIAEAGKRARDAAWARDFGGLAESVRMSYAVQLAEGMAELKDVEGAVAKKYLGGGFGGYALYLFGSRNARDSACGEAGGPDVRRVSKARMDIGGAGMYNMVTFPRVDDVPPILQKRAAVADLLQAGYSDKASFKEVRRRFGGGKTTSAVDRFNDRAKS</sequence>
<evidence type="ECO:0000259" key="3">
    <source>
        <dbReference type="Pfam" id="PF01467"/>
    </source>
</evidence>
<dbReference type="InterPro" id="IPR036554">
    <property type="entry name" value="GHMP_kinase_C_sf"/>
</dbReference>
<dbReference type="SUPFAM" id="SSF55060">
    <property type="entry name" value="GHMP Kinase, C-terminal domain"/>
    <property type="match status" value="1"/>
</dbReference>
<dbReference type="InterPro" id="IPR014729">
    <property type="entry name" value="Rossmann-like_a/b/a_fold"/>
</dbReference>
<keyword evidence="2" id="KW-0548">Nucleotidyltransferase</keyword>
<name>A0ABQ6M794_9STRA</name>
<accession>A0ABQ6M794</accession>
<dbReference type="InterPro" id="IPR050385">
    <property type="entry name" value="Archaeal_FAD_synthase"/>
</dbReference>
<reference evidence="4 5" key="1">
    <citation type="journal article" date="2023" name="Commun. Biol.">
        <title>Genome analysis of Parmales, the sister group of diatoms, reveals the evolutionary specialization of diatoms from phago-mixotrophs to photoautotrophs.</title>
        <authorList>
            <person name="Ban H."/>
            <person name="Sato S."/>
            <person name="Yoshikawa S."/>
            <person name="Yamada K."/>
            <person name="Nakamura Y."/>
            <person name="Ichinomiya M."/>
            <person name="Sato N."/>
            <person name="Blanc-Mathieu R."/>
            <person name="Endo H."/>
            <person name="Kuwata A."/>
            <person name="Ogata H."/>
        </authorList>
    </citation>
    <scope>NUCLEOTIDE SEQUENCE [LARGE SCALE GENOMIC DNA]</scope>
</reference>
<protein>
    <recommendedName>
        <fullName evidence="3">Cytidyltransferase-like domain-containing protein</fullName>
    </recommendedName>
</protein>